<dbReference type="InterPro" id="IPR008936">
    <property type="entry name" value="Rho_GTPase_activation_prot"/>
</dbReference>
<proteinExistence type="predicted"/>
<dbReference type="Gene3D" id="1.10.10.10">
    <property type="entry name" value="Winged helix-like DNA-binding domain superfamily/Winged helix DNA-binding domain"/>
    <property type="match status" value="1"/>
</dbReference>
<evidence type="ECO:0000313" key="2">
    <source>
        <dbReference type="Proteomes" id="UP000887565"/>
    </source>
</evidence>
<organism evidence="2 3">
    <name type="scientific">Romanomermis culicivorax</name>
    <name type="common">Nematode worm</name>
    <dbReference type="NCBI Taxonomy" id="13658"/>
    <lineage>
        <taxon>Eukaryota</taxon>
        <taxon>Metazoa</taxon>
        <taxon>Ecdysozoa</taxon>
        <taxon>Nematoda</taxon>
        <taxon>Enoplea</taxon>
        <taxon>Dorylaimia</taxon>
        <taxon>Mermithida</taxon>
        <taxon>Mermithoidea</taxon>
        <taxon>Mermithidae</taxon>
        <taxon>Romanomermis</taxon>
    </lineage>
</organism>
<dbReference type="GO" id="GO:0035556">
    <property type="term" value="P:intracellular signal transduction"/>
    <property type="evidence" value="ECO:0007669"/>
    <property type="project" value="InterPro"/>
</dbReference>
<dbReference type="OMA" id="DKLKWIK"/>
<dbReference type="PANTHER" id="PTHR16206:SF4">
    <property type="entry name" value="PROTEIN LET-99"/>
    <property type="match status" value="1"/>
</dbReference>
<dbReference type="PROSITE" id="PS50186">
    <property type="entry name" value="DEP"/>
    <property type="match status" value="1"/>
</dbReference>
<dbReference type="SUPFAM" id="SSF48350">
    <property type="entry name" value="GTPase activation domain, GAP"/>
    <property type="match status" value="1"/>
</dbReference>
<accession>A0A915HNE9</accession>
<dbReference type="AlphaFoldDB" id="A0A915HNE9"/>
<dbReference type="InterPro" id="IPR036390">
    <property type="entry name" value="WH_DNA-bd_sf"/>
</dbReference>
<sequence length="622" mass="71522">MINNNGDEKYKATLLWNNIIRTFRSQIPLKTHRKNFKSYESTFTGCEAVDWLHGYLCAKADNPEKISRNQSLILLKKFHDHGLFCEANKKEKLFDNCSIKNDGTIYRFNNVPANDIASTPIALKMVKTTTDRNICPVDKIKFQLEEESKSARLNQPITHLSQILKPKSSGTNSSLALNANIENVWSKNLLNSLRSLLQWPVIDSVLDTSTVNEKYIAFNAQNFTTRGVAKVQKMQDELPHWVLQAMKCLANWPWYNNSLNLSCYEDFERDVFSTVLEFYISQASPLIPNDFSELFVSTLNRLEFLDVCQWDQFYCRNEQTTDEQKIVNQQLDEADLTMIFDQNNDVNEQENTLDDLSDLNIDCILPPCNDPNSAPDDQIMSDFDDNYFIRTQSYSEKRSRRIFLEKTSKNRAGAFLDNHKQSSILPKQFLLAKCRASFSHSSSSTTHNRKTLEDLLNSLPGLIKSPEVLSRAKATKLDEMRGEDNVFSESSTPADTKTFTFPSSQYPQEDTAVSHSIDFFTKNGRETSLEAMRLCLLLLPPKNRRWLQLLLRLMDKISINFCLKLDKIGRSSNRAILLESFCDSLFCANHLKFAKKQSLKLLNFFLDFHQQLFAVPNELIAI</sequence>
<dbReference type="Proteomes" id="UP000887565">
    <property type="component" value="Unplaced"/>
</dbReference>
<dbReference type="SMART" id="SM00049">
    <property type="entry name" value="DEP"/>
    <property type="match status" value="1"/>
</dbReference>
<dbReference type="Pfam" id="PF00610">
    <property type="entry name" value="DEP"/>
    <property type="match status" value="1"/>
</dbReference>
<reference evidence="3" key="1">
    <citation type="submission" date="2022-11" db="UniProtKB">
        <authorList>
            <consortium name="WormBaseParasite"/>
        </authorList>
    </citation>
    <scope>IDENTIFICATION</scope>
</reference>
<dbReference type="InterPro" id="IPR036388">
    <property type="entry name" value="WH-like_DNA-bd_sf"/>
</dbReference>
<feature type="domain" description="DEP" evidence="1">
    <location>
        <begin position="23"/>
        <end position="110"/>
    </location>
</feature>
<name>A0A915HNE9_ROMCU</name>
<dbReference type="InterPro" id="IPR000591">
    <property type="entry name" value="DEP_dom"/>
</dbReference>
<evidence type="ECO:0000259" key="1">
    <source>
        <dbReference type="PROSITE" id="PS50186"/>
    </source>
</evidence>
<dbReference type="WBParaSite" id="nRc.2.0.1.t03015-RA">
    <property type="protein sequence ID" value="nRc.2.0.1.t03015-RA"/>
    <property type="gene ID" value="nRc.2.0.1.g03015"/>
</dbReference>
<dbReference type="SUPFAM" id="SSF46785">
    <property type="entry name" value="Winged helix' DNA-binding domain"/>
    <property type="match status" value="1"/>
</dbReference>
<dbReference type="PANTHER" id="PTHR16206">
    <property type="entry name" value="DEP DOMAIN-CONTAINING"/>
    <property type="match status" value="1"/>
</dbReference>
<evidence type="ECO:0000313" key="3">
    <source>
        <dbReference type="WBParaSite" id="nRc.2.0.1.t03015-RA"/>
    </source>
</evidence>
<keyword evidence="2" id="KW-1185">Reference proteome</keyword>
<protein>
    <submittedName>
        <fullName evidence="3">DEP domain-containing protein</fullName>
    </submittedName>
</protein>